<evidence type="ECO:0000313" key="4">
    <source>
        <dbReference type="Proteomes" id="UP000026960"/>
    </source>
</evidence>
<dbReference type="Gene3D" id="2.40.50.140">
    <property type="entry name" value="Nucleic acid-binding proteins"/>
    <property type="match status" value="3"/>
</dbReference>
<dbReference type="InterPro" id="IPR012340">
    <property type="entry name" value="NA-bd_OB-fold"/>
</dbReference>
<keyword evidence="4" id="KW-1185">Reference proteome</keyword>
<dbReference type="STRING" id="65489.A0A0D3GGW6"/>
<proteinExistence type="predicted"/>
<dbReference type="CDD" id="cd04480">
    <property type="entry name" value="RPA1_DBD_A_like"/>
    <property type="match status" value="1"/>
</dbReference>
<dbReference type="PANTHER" id="PTHR47165:SF4">
    <property type="entry name" value="OS03G0429900 PROTEIN"/>
    <property type="match status" value="1"/>
</dbReference>
<protein>
    <recommendedName>
        <fullName evidence="2">Replication protein A 70 kDa DNA-binding subunit B/D first OB fold domain-containing protein</fullName>
    </recommendedName>
</protein>
<dbReference type="SUPFAM" id="SSF50249">
    <property type="entry name" value="Nucleic acid-binding proteins"/>
    <property type="match status" value="2"/>
</dbReference>
<feature type="compositionally biased region" description="Basic and acidic residues" evidence="1">
    <location>
        <begin position="453"/>
        <end position="489"/>
    </location>
</feature>
<feature type="compositionally biased region" description="Polar residues" evidence="1">
    <location>
        <begin position="419"/>
        <end position="434"/>
    </location>
</feature>
<evidence type="ECO:0000256" key="1">
    <source>
        <dbReference type="SAM" id="MobiDB-lite"/>
    </source>
</evidence>
<dbReference type="AlphaFoldDB" id="A0A0D3GGW6"/>
<dbReference type="InterPro" id="IPR003871">
    <property type="entry name" value="RFA1B/D_OB_1st"/>
</dbReference>
<evidence type="ECO:0000259" key="2">
    <source>
        <dbReference type="Pfam" id="PF02721"/>
    </source>
</evidence>
<feature type="domain" description="Replication protein A 70 kDa DNA-binding subunit B/D first OB fold" evidence="2">
    <location>
        <begin position="6"/>
        <end position="111"/>
    </location>
</feature>
<name>A0A0D3GGW6_9ORYZ</name>
<dbReference type="PANTHER" id="PTHR47165">
    <property type="entry name" value="OS03G0429900 PROTEIN"/>
    <property type="match status" value="1"/>
</dbReference>
<dbReference type="HOGENOM" id="CLU_028933_1_0_1"/>
<dbReference type="EnsemblPlants" id="OBART06G15630.1">
    <property type="protein sequence ID" value="OBART06G15630.1"/>
    <property type="gene ID" value="OBART06G15630"/>
</dbReference>
<sequence>MANPATSLKDISVGQQNCKVFGRLIRLWDAINMRSKSADPLISIDGILLDEHGSIAQITVPKRFAKQFRPLLNKGSVYLISNTVAIDAKRKTNIYQCQNYILQFKHDTRIQPLESRGLTIPKFFFDFCPFDEVLGKNISSKPLIAIVYMQHFCREQTQDVLLWGQYGESFNEDATLHKSKDEIVVAIFAGLTAGKFSGSFFDPNKCPPIQRMQNISTSLSPAAITEASSSSATEIYIDLDTPQVREFRTSYQWERPTLEQQLPKVIRLTPIQAAGKMYTLSEISAMPISAFQMYLTNVQCFRYKLPVTITDELGSLDAVAFSFVAEDLVELDAAQASQNMKKDPADHPTTLNNAIGKTKIFAIGMNTDTSSKFPISYVLKKSFTIEPTMSVPMLTDGEPLKNKEVLQLPPPAPLTDNPSTTIHNIGASSKSTPPEISLADKTPTEKTSSTTKRAIDFTKDSIEETRSKKLQHTEGKADFPEDSIEGTKG</sequence>
<dbReference type="Pfam" id="PF02721">
    <property type="entry name" value="DUF223"/>
    <property type="match status" value="1"/>
</dbReference>
<accession>A0A0D3GGW6</accession>
<reference evidence="3" key="1">
    <citation type="journal article" date="2009" name="Rice">
        <title>De Novo Next Generation Sequencing of Plant Genomes.</title>
        <authorList>
            <person name="Rounsley S."/>
            <person name="Marri P.R."/>
            <person name="Yu Y."/>
            <person name="He R."/>
            <person name="Sisneros N."/>
            <person name="Goicoechea J.L."/>
            <person name="Lee S.J."/>
            <person name="Angelova A."/>
            <person name="Kudrna D."/>
            <person name="Luo M."/>
            <person name="Affourtit J."/>
            <person name="Desany B."/>
            <person name="Knight J."/>
            <person name="Niazi F."/>
            <person name="Egholm M."/>
            <person name="Wing R.A."/>
        </authorList>
    </citation>
    <scope>NUCLEOTIDE SEQUENCE [LARGE SCALE GENOMIC DNA]</scope>
    <source>
        <strain evidence="3">cv. IRGC 105608</strain>
    </source>
</reference>
<reference evidence="3" key="2">
    <citation type="submission" date="2015-03" db="UniProtKB">
        <authorList>
            <consortium name="EnsemblPlants"/>
        </authorList>
    </citation>
    <scope>IDENTIFICATION</scope>
</reference>
<dbReference type="PaxDb" id="65489-OBART06G15630.1"/>
<evidence type="ECO:0000313" key="3">
    <source>
        <dbReference type="EnsemblPlants" id="OBART06G15630.1"/>
    </source>
</evidence>
<feature type="region of interest" description="Disordered" evidence="1">
    <location>
        <begin position="419"/>
        <end position="489"/>
    </location>
</feature>
<dbReference type="Proteomes" id="UP000026960">
    <property type="component" value="Chromosome 6"/>
</dbReference>
<dbReference type="CDD" id="cd04481">
    <property type="entry name" value="RPA1_DBD_B_like"/>
    <property type="match status" value="1"/>
</dbReference>
<organism evidence="3">
    <name type="scientific">Oryza barthii</name>
    <dbReference type="NCBI Taxonomy" id="65489"/>
    <lineage>
        <taxon>Eukaryota</taxon>
        <taxon>Viridiplantae</taxon>
        <taxon>Streptophyta</taxon>
        <taxon>Embryophyta</taxon>
        <taxon>Tracheophyta</taxon>
        <taxon>Spermatophyta</taxon>
        <taxon>Magnoliopsida</taxon>
        <taxon>Liliopsida</taxon>
        <taxon>Poales</taxon>
        <taxon>Poaceae</taxon>
        <taxon>BOP clade</taxon>
        <taxon>Oryzoideae</taxon>
        <taxon>Oryzeae</taxon>
        <taxon>Oryzinae</taxon>
        <taxon>Oryza</taxon>
    </lineage>
</organism>
<dbReference type="Gramene" id="OBART06G15630.1">
    <property type="protein sequence ID" value="OBART06G15630.1"/>
    <property type="gene ID" value="OBART06G15630"/>
</dbReference>